<dbReference type="EMBL" id="JAULSV010000002">
    <property type="protein sequence ID" value="KAK0651050.1"/>
    <property type="molecule type" value="Genomic_DNA"/>
</dbReference>
<feature type="compositionally biased region" description="Polar residues" evidence="1">
    <location>
        <begin position="240"/>
        <end position="258"/>
    </location>
</feature>
<keyword evidence="4" id="KW-1185">Reference proteome</keyword>
<comment type="caution">
    <text evidence="3">The sequence shown here is derived from an EMBL/GenBank/DDBJ whole genome shotgun (WGS) entry which is preliminary data.</text>
</comment>
<protein>
    <submittedName>
        <fullName evidence="3">Uncharacterized protein</fullName>
    </submittedName>
</protein>
<name>A0AA40CTR1_9PEZI</name>
<evidence type="ECO:0000256" key="1">
    <source>
        <dbReference type="SAM" id="MobiDB-lite"/>
    </source>
</evidence>
<feature type="region of interest" description="Disordered" evidence="1">
    <location>
        <begin position="239"/>
        <end position="258"/>
    </location>
</feature>
<evidence type="ECO:0000313" key="3">
    <source>
        <dbReference type="EMBL" id="KAK0651050.1"/>
    </source>
</evidence>
<feature type="compositionally biased region" description="Pro residues" evidence="1">
    <location>
        <begin position="141"/>
        <end position="158"/>
    </location>
</feature>
<evidence type="ECO:0000313" key="4">
    <source>
        <dbReference type="Proteomes" id="UP001174936"/>
    </source>
</evidence>
<sequence length="258" mass="26807">MSATRVSPAAALSTIWDPPCGANAFVTPGSGPTSCFPPNWSAYWGGDVGYYSPAICPSGFTPGCSKYASSGYQGPATVSGETAWLCVVSGYSCAPDSYTSYATAGISTRAMVQIRWKSSDLSILETHPLMPGRKFVDTPTEPIPPPTPTTPSPLPTSPVPVEDSGSGMSTAAKAGIGAGVGAAALLLCIAVIIFIRRHRSTHLHHHGPAEMQIEVGDPSPRDPFVPKPSEKSVTVMPINVATSPHSSLSPPEVRTQTS</sequence>
<feature type="transmembrane region" description="Helical" evidence="2">
    <location>
        <begin position="174"/>
        <end position="195"/>
    </location>
</feature>
<gene>
    <name evidence="3" type="ORF">B0T16DRAFT_72595</name>
</gene>
<keyword evidence="2" id="KW-0812">Transmembrane</keyword>
<keyword evidence="2" id="KW-1133">Transmembrane helix</keyword>
<keyword evidence="2" id="KW-0472">Membrane</keyword>
<proteinExistence type="predicted"/>
<feature type="region of interest" description="Disordered" evidence="1">
    <location>
        <begin position="208"/>
        <end position="232"/>
    </location>
</feature>
<organism evidence="3 4">
    <name type="scientific">Cercophora newfieldiana</name>
    <dbReference type="NCBI Taxonomy" id="92897"/>
    <lineage>
        <taxon>Eukaryota</taxon>
        <taxon>Fungi</taxon>
        <taxon>Dikarya</taxon>
        <taxon>Ascomycota</taxon>
        <taxon>Pezizomycotina</taxon>
        <taxon>Sordariomycetes</taxon>
        <taxon>Sordariomycetidae</taxon>
        <taxon>Sordariales</taxon>
        <taxon>Lasiosphaeriaceae</taxon>
        <taxon>Cercophora</taxon>
    </lineage>
</organism>
<feature type="region of interest" description="Disordered" evidence="1">
    <location>
        <begin position="133"/>
        <end position="169"/>
    </location>
</feature>
<evidence type="ECO:0000256" key="2">
    <source>
        <dbReference type="SAM" id="Phobius"/>
    </source>
</evidence>
<accession>A0AA40CTR1</accession>
<dbReference type="Proteomes" id="UP001174936">
    <property type="component" value="Unassembled WGS sequence"/>
</dbReference>
<dbReference type="AlphaFoldDB" id="A0AA40CTR1"/>
<reference evidence="3" key="1">
    <citation type="submission" date="2023-06" db="EMBL/GenBank/DDBJ databases">
        <title>Genome-scale phylogeny and comparative genomics of the fungal order Sordariales.</title>
        <authorList>
            <consortium name="Lawrence Berkeley National Laboratory"/>
            <person name="Hensen N."/>
            <person name="Bonometti L."/>
            <person name="Westerberg I."/>
            <person name="Brannstrom I.O."/>
            <person name="Guillou S."/>
            <person name="Cros-Aarteil S."/>
            <person name="Calhoun S."/>
            <person name="Haridas S."/>
            <person name="Kuo A."/>
            <person name="Mondo S."/>
            <person name="Pangilinan J."/>
            <person name="Riley R."/>
            <person name="Labutti K."/>
            <person name="Andreopoulos B."/>
            <person name="Lipzen A."/>
            <person name="Chen C."/>
            <person name="Yanf M."/>
            <person name="Daum C."/>
            <person name="Ng V."/>
            <person name="Clum A."/>
            <person name="Steindorff A."/>
            <person name="Ohm R."/>
            <person name="Martin F."/>
            <person name="Silar P."/>
            <person name="Natvig D."/>
            <person name="Lalanne C."/>
            <person name="Gautier V."/>
            <person name="Ament-Velasquez S.L."/>
            <person name="Kruys A."/>
            <person name="Hutchinson M.I."/>
            <person name="Powell A.J."/>
            <person name="Barry K."/>
            <person name="Miller A.N."/>
            <person name="Grigoriev I.V."/>
            <person name="Debuchy R."/>
            <person name="Gladieux P."/>
            <person name="Thoren M.H."/>
            <person name="Johannesson H."/>
        </authorList>
    </citation>
    <scope>NUCLEOTIDE SEQUENCE</scope>
    <source>
        <strain evidence="3">SMH2532-1</strain>
    </source>
</reference>